<gene>
    <name evidence="3" type="ORF">BUALT_Bualt16G0103400</name>
</gene>
<organism evidence="3 4">
    <name type="scientific">Buddleja alternifolia</name>
    <dbReference type="NCBI Taxonomy" id="168488"/>
    <lineage>
        <taxon>Eukaryota</taxon>
        <taxon>Viridiplantae</taxon>
        <taxon>Streptophyta</taxon>
        <taxon>Embryophyta</taxon>
        <taxon>Tracheophyta</taxon>
        <taxon>Spermatophyta</taxon>
        <taxon>Magnoliopsida</taxon>
        <taxon>eudicotyledons</taxon>
        <taxon>Gunneridae</taxon>
        <taxon>Pentapetalae</taxon>
        <taxon>asterids</taxon>
        <taxon>lamiids</taxon>
        <taxon>Lamiales</taxon>
        <taxon>Scrophulariaceae</taxon>
        <taxon>Buddlejeae</taxon>
        <taxon>Buddleja</taxon>
    </lineage>
</organism>
<evidence type="ECO:0000313" key="4">
    <source>
        <dbReference type="Proteomes" id="UP000826271"/>
    </source>
</evidence>
<dbReference type="PROSITE" id="PS50090">
    <property type="entry name" value="MYB_LIKE"/>
    <property type="match status" value="1"/>
</dbReference>
<dbReference type="CDD" id="cd11660">
    <property type="entry name" value="SANT_TRF"/>
    <property type="match status" value="1"/>
</dbReference>
<sequence>MDSRVVVTYKRKRLFSRRDHSHINLHSDTPLGISESKTAANVDKNDEPIAESRLQNKDKEFEKRQEHVKDKDGENLAQCGNCGSQYSSQCSECAAKRQKLFSGCTKQQDCSDSQKITSNPKVLLEGSQSHAEEKSTDNQSQSLSFVKSGSECEDKSKETFSDELQDKCSSLCNNLNTQKPKLGSTLITFCRRSKRNREVAAQDIASGSKKPLSASCSVDLKNEKIANLANPFIGNEEKDSRLKTSSLQGQVCTDVQDNYHVNQLDVRSQSLSIEDLNTQKMPSDVSVKKDSPSLLDLSISPPAARDIDCNLPLDCGSDENHLPGPSGVVHNSLCSTSKIKENTPTLQLQSTENVYPVRAIVDKGKSPVDPLPFSTGTSSKNNYLQLFPENRTNHAPELANDPEKTTFFVGSQESRSHLKPSSVQSSRFHGFSLQPNPMVNSHHPCYSSSYGWPNVNLQSREAFQDFLHSTSQPFSREKMMLDSILTRARAVKGNGSTYLNKFESLPTTWSEEELDCLWIGVRRHGKGNWDAILRDQRLNFLPWKTTRDLAERWQEEQYKLVHGMPVSQVKYPSPSDFINIQANRHLQKPVPHPGPLLSPYGHFGKFSWGLFNPSESNTMVQDESSLPHWLREAFEVPQGQWGPTQSLVSSVCHSGTSHLNNRYVDIERRKTEPHNGGKAPCVDNTPLLIRRRKNEGNERRVNKEDDLIVIPSDASSEETISDDRSIRL</sequence>
<reference evidence="3" key="1">
    <citation type="submission" date="2019-10" db="EMBL/GenBank/DDBJ databases">
        <authorList>
            <person name="Zhang R."/>
            <person name="Pan Y."/>
            <person name="Wang J."/>
            <person name="Ma R."/>
            <person name="Yu S."/>
        </authorList>
    </citation>
    <scope>NUCLEOTIDE SEQUENCE</scope>
    <source>
        <strain evidence="3">LA-IB0</strain>
        <tissue evidence="3">Leaf</tissue>
    </source>
</reference>
<evidence type="ECO:0000259" key="2">
    <source>
        <dbReference type="PROSITE" id="PS50090"/>
    </source>
</evidence>
<accession>A0AAV6WB75</accession>
<dbReference type="Gene3D" id="1.10.10.60">
    <property type="entry name" value="Homeodomain-like"/>
    <property type="match status" value="1"/>
</dbReference>
<protein>
    <recommendedName>
        <fullName evidence="2">Myb-like domain-containing protein</fullName>
    </recommendedName>
</protein>
<dbReference type="EMBL" id="WHWC01000016">
    <property type="protein sequence ID" value="KAG8367731.1"/>
    <property type="molecule type" value="Genomic_DNA"/>
</dbReference>
<dbReference type="AlphaFoldDB" id="A0AAV6WB75"/>
<evidence type="ECO:0000313" key="3">
    <source>
        <dbReference type="EMBL" id="KAG8367731.1"/>
    </source>
</evidence>
<dbReference type="Proteomes" id="UP000826271">
    <property type="component" value="Unassembled WGS sequence"/>
</dbReference>
<feature type="domain" description="Myb-like" evidence="2">
    <location>
        <begin position="509"/>
        <end position="557"/>
    </location>
</feature>
<dbReference type="SUPFAM" id="SSF46689">
    <property type="entry name" value="Homeodomain-like"/>
    <property type="match status" value="1"/>
</dbReference>
<comment type="caution">
    <text evidence="3">The sequence shown here is derived from an EMBL/GenBank/DDBJ whole genome shotgun (WGS) entry which is preliminary data.</text>
</comment>
<evidence type="ECO:0000256" key="1">
    <source>
        <dbReference type="SAM" id="MobiDB-lite"/>
    </source>
</evidence>
<proteinExistence type="predicted"/>
<dbReference type="InterPro" id="IPR009057">
    <property type="entry name" value="Homeodomain-like_sf"/>
</dbReference>
<feature type="region of interest" description="Disordered" evidence="1">
    <location>
        <begin position="39"/>
        <end position="61"/>
    </location>
</feature>
<name>A0AAV6WB75_9LAMI</name>
<keyword evidence="4" id="KW-1185">Reference proteome</keyword>
<dbReference type="InterPro" id="IPR001005">
    <property type="entry name" value="SANT/Myb"/>
</dbReference>